<dbReference type="PANTHER" id="PTHR44314">
    <property type="entry name" value="CILIA- AND FLAGELLA-ASSOCIATED PROTEIN 70"/>
    <property type="match status" value="1"/>
</dbReference>
<dbReference type="GO" id="GO:0031514">
    <property type="term" value="C:motile cilium"/>
    <property type="evidence" value="ECO:0007669"/>
    <property type="project" value="TreeGrafter"/>
</dbReference>
<dbReference type="Proteomes" id="UP000602510">
    <property type="component" value="Unassembled WGS sequence"/>
</dbReference>
<sequence>METSSTSGAFTVSLHSLTWYPGGADEETAERQIWGLVQLVSPPEQPVESFWFGAENPNMMTRSLSISTRSSNQPLQLDYNQGSRAVPLTINAMQELVQTQLLLSLYSGVSRARSVDYLLSKTLVPLRTPLLGGRKRQEVEFVSSGENFVVDLDVQCDVALADVLLGARILGLHSPQILNLPDEWAAPGCISNEEAIAFCASQQNTASYELKIALPRLGETDNGVNGSGGEGGTMSPYRFDATTLKGGKLHFEPRVQVQSVFSGSEQYMVVEESVKPIATDGEQQEERSATPDSSLTGKWSVQFPSTAEVSVLYFKSSVERLIEFLVVEKHLNGTLRRNSVENSSGKAIDAISSEISLYLHELLAPGTTQIVPRAPLRTLLPVTRAFLEQELAVAPSNEDKKRFQAALADYDTTMQKALSLTNAAITAGTHVEIVAEILHTPLVLQPPQGLESPSKSITPLIAPRDLEAEGEERRDIYGDLRTEIRLVAASLLREYTEAFHNGDGRQGIDDYAADAPTLRDDKKQTLIYRLNTQGAYHSLKQSLKKRIVPVIRETFSRGEVTFEGNEEDGQIQLDEKTVEEKKKARFGQLYALLMREVNAVLNETFYSDSNALMEKTYATTEGRPTPNEIEAVLEMLRLKTVENEVIGDFEKSEMLHLDRIAYAEQHAAHVHIHPKSHEQVDVGAASASQLLMNVWYDYARFCIAQTRLEKAGAALQQCLRLDSPAIRPLLALVAVQCELRDFVRAESFVKNAVIEAEASAQSGDGASAGCSALAHALFAYVFSQFEGKDPTGNYTLFELLKAQKMLQISIGNVKQRDISCVSAVWIILAEYAHECRLWGVTQQALQLADSNLKSRDIVCAELRVMKRAMEADLCLIDGVAGEGAASRAIKLLQEALEVDASHPVAWFTLGTVYLRQDSQTKTAIECLLRALEHRGTLHSEVLRLTLYLRLGLALLHSSQFETAESTFLLACDEFRIASCWLGVGIACVRLEKWERAQMALAEANRLDSWNPDVWGYLALLSLTAPAAVSGRDEQDVQHFVSQALRHNLSKPALLRELSNAFMAIDRLESAERLLRRSLACQESSLTRKTLADVLAAQNCAEEALRQYTHSLEVTDDAEERCALLEKCAQLLITLGRPEEATEYKTIVRQFQASS</sequence>
<keyword evidence="2" id="KW-0802">TPR repeat</keyword>
<dbReference type="OMA" id="AAQNCAE"/>
<evidence type="ECO:0000313" key="4">
    <source>
        <dbReference type="EMBL" id="KAF4032746.1"/>
    </source>
</evidence>
<dbReference type="GO" id="GO:0003341">
    <property type="term" value="P:cilium movement"/>
    <property type="evidence" value="ECO:0007669"/>
    <property type="project" value="TreeGrafter"/>
</dbReference>
<keyword evidence="1" id="KW-0677">Repeat</keyword>
<dbReference type="PANTHER" id="PTHR44314:SF1">
    <property type="entry name" value="CILIA- AND FLAGELLA-ASSOCIATED PROTEIN 70"/>
    <property type="match status" value="1"/>
</dbReference>
<keyword evidence="6" id="KW-1185">Reference proteome</keyword>
<dbReference type="GO" id="GO:0060271">
    <property type="term" value="P:cilium assembly"/>
    <property type="evidence" value="ECO:0007669"/>
    <property type="project" value="TreeGrafter"/>
</dbReference>
<dbReference type="SUPFAM" id="SSF48452">
    <property type="entry name" value="TPR-like"/>
    <property type="match status" value="1"/>
</dbReference>
<dbReference type="GO" id="GO:0070062">
    <property type="term" value="C:extracellular exosome"/>
    <property type="evidence" value="ECO:0007669"/>
    <property type="project" value="TreeGrafter"/>
</dbReference>
<evidence type="ECO:0000256" key="2">
    <source>
        <dbReference type="ARBA" id="ARBA00022803"/>
    </source>
</evidence>
<organism evidence="4 6">
    <name type="scientific">Phytophthora infestans</name>
    <name type="common">Potato late blight agent</name>
    <name type="synonym">Botrytis infestans</name>
    <dbReference type="NCBI Taxonomy" id="4787"/>
    <lineage>
        <taxon>Eukaryota</taxon>
        <taxon>Sar</taxon>
        <taxon>Stramenopiles</taxon>
        <taxon>Oomycota</taxon>
        <taxon>Peronosporomycetes</taxon>
        <taxon>Peronosporales</taxon>
        <taxon>Peronosporaceae</taxon>
        <taxon>Phytophthora</taxon>
    </lineage>
</organism>
<evidence type="ECO:0000256" key="3">
    <source>
        <dbReference type="SAM" id="MobiDB-lite"/>
    </source>
</evidence>
<evidence type="ECO:0000313" key="5">
    <source>
        <dbReference type="EMBL" id="KAF4149587.1"/>
    </source>
</evidence>
<dbReference type="Proteomes" id="UP000704712">
    <property type="component" value="Unassembled WGS sequence"/>
</dbReference>
<dbReference type="InterPro" id="IPR011990">
    <property type="entry name" value="TPR-like_helical_dom_sf"/>
</dbReference>
<accession>A0A833S4J6</accession>
<evidence type="ECO:0000313" key="6">
    <source>
        <dbReference type="Proteomes" id="UP000602510"/>
    </source>
</evidence>
<gene>
    <name evidence="4" type="ORF">GN244_ATG15350</name>
    <name evidence="5" type="ORF">GN958_ATG01220</name>
</gene>
<dbReference type="Gene3D" id="1.25.40.10">
    <property type="entry name" value="Tetratricopeptide repeat domain"/>
    <property type="match status" value="2"/>
</dbReference>
<name>A0A833S4J6_PHYIN</name>
<evidence type="ECO:0000256" key="1">
    <source>
        <dbReference type="ARBA" id="ARBA00022737"/>
    </source>
</evidence>
<dbReference type="InterPro" id="IPR052628">
    <property type="entry name" value="CFAP70"/>
</dbReference>
<dbReference type="EMBL" id="WSZM01000466">
    <property type="protein sequence ID" value="KAF4032746.1"/>
    <property type="molecule type" value="Genomic_DNA"/>
</dbReference>
<comment type="caution">
    <text evidence="4">The sequence shown here is derived from an EMBL/GenBank/DDBJ whole genome shotgun (WGS) entry which is preliminary data.</text>
</comment>
<proteinExistence type="predicted"/>
<protein>
    <recommendedName>
        <fullName evidence="7">Tetratricopeptide repeat protein</fullName>
    </recommendedName>
</protein>
<evidence type="ECO:0008006" key="7">
    <source>
        <dbReference type="Google" id="ProtNLM"/>
    </source>
</evidence>
<feature type="region of interest" description="Disordered" evidence="3">
    <location>
        <begin position="276"/>
        <end position="296"/>
    </location>
</feature>
<dbReference type="AlphaFoldDB" id="A0A833S4J6"/>
<reference evidence="4" key="1">
    <citation type="submission" date="2020-04" db="EMBL/GenBank/DDBJ databases">
        <title>Hybrid Assembly of Korean Phytophthora infestans isolates.</title>
        <authorList>
            <person name="Prokchorchik M."/>
            <person name="Lee Y."/>
            <person name="Seo J."/>
            <person name="Cho J.-H."/>
            <person name="Park Y.-E."/>
            <person name="Jang D.-C."/>
            <person name="Im J.-S."/>
            <person name="Choi J.-G."/>
            <person name="Park H.-J."/>
            <person name="Lee G.-B."/>
            <person name="Lee Y.-G."/>
            <person name="Hong S.-Y."/>
            <person name="Cho K."/>
            <person name="Sohn K.H."/>
        </authorList>
    </citation>
    <scope>NUCLEOTIDE SEQUENCE</scope>
    <source>
        <strain evidence="4">KR_1_A1</strain>
        <strain evidence="5">KR_2_A2</strain>
    </source>
</reference>
<dbReference type="EMBL" id="JAACNO010000149">
    <property type="protein sequence ID" value="KAF4149587.1"/>
    <property type="molecule type" value="Genomic_DNA"/>
</dbReference>